<dbReference type="KEGG" id="bter:100647347"/>
<dbReference type="GO" id="GO:0007165">
    <property type="term" value="P:signal transduction"/>
    <property type="evidence" value="ECO:0007669"/>
    <property type="project" value="UniProtKB-KW"/>
</dbReference>
<dbReference type="AlphaFoldDB" id="A0A9C6SRG6"/>
<keyword evidence="8" id="KW-0807">Transducer</keyword>
<gene>
    <name evidence="11" type="primary">LOC100647347</name>
</gene>
<dbReference type="Pfam" id="PF02949">
    <property type="entry name" value="7tm_6"/>
    <property type="match status" value="2"/>
</dbReference>
<feature type="transmembrane region" description="Helical" evidence="9">
    <location>
        <begin position="184"/>
        <end position="206"/>
    </location>
</feature>
<evidence type="ECO:0000256" key="3">
    <source>
        <dbReference type="ARBA" id="ARBA00022692"/>
    </source>
</evidence>
<feature type="transmembrane region" description="Helical" evidence="9">
    <location>
        <begin position="577"/>
        <end position="604"/>
    </location>
</feature>
<evidence type="ECO:0000256" key="4">
    <source>
        <dbReference type="ARBA" id="ARBA00022725"/>
    </source>
</evidence>
<dbReference type="OrthoDB" id="6765072at2759"/>
<feature type="transmembrane region" description="Helical" evidence="9">
    <location>
        <begin position="256"/>
        <end position="283"/>
    </location>
</feature>
<dbReference type="GO" id="GO:0005886">
    <property type="term" value="C:plasma membrane"/>
    <property type="evidence" value="ECO:0007669"/>
    <property type="project" value="TreeGrafter"/>
</dbReference>
<dbReference type="RefSeq" id="XP_048265422.1">
    <property type="nucleotide sequence ID" value="XM_048409465.1"/>
</dbReference>
<dbReference type="GeneID" id="100647347"/>
<dbReference type="PANTHER" id="PTHR21137:SF42">
    <property type="entry name" value="ODORANT RECEPTOR 83A"/>
    <property type="match status" value="1"/>
</dbReference>
<keyword evidence="7" id="KW-0675">Receptor</keyword>
<evidence type="ECO:0000256" key="2">
    <source>
        <dbReference type="ARBA" id="ARBA00022606"/>
    </source>
</evidence>
<feature type="transmembrane region" description="Helical" evidence="9">
    <location>
        <begin position="511"/>
        <end position="533"/>
    </location>
</feature>
<evidence type="ECO:0000256" key="6">
    <source>
        <dbReference type="ARBA" id="ARBA00023136"/>
    </source>
</evidence>
<dbReference type="Proteomes" id="UP000835206">
    <property type="component" value="Chromosome 10"/>
</dbReference>
<dbReference type="InterPro" id="IPR004117">
    <property type="entry name" value="7tm6_olfct_rcpt"/>
</dbReference>
<evidence type="ECO:0000256" key="8">
    <source>
        <dbReference type="ARBA" id="ARBA00023224"/>
    </source>
</evidence>
<dbReference type="PANTHER" id="PTHR21137">
    <property type="entry name" value="ODORANT RECEPTOR"/>
    <property type="match status" value="1"/>
</dbReference>
<accession>A0A9C6SRG6</accession>
<evidence type="ECO:0000313" key="11">
    <source>
        <dbReference type="RefSeq" id="XP_048265422.1"/>
    </source>
</evidence>
<comment type="subcellular location">
    <subcellularLocation>
        <location evidence="1">Membrane</location>
        <topology evidence="1">Multi-pass membrane protein</topology>
    </subcellularLocation>
</comment>
<proteinExistence type="predicted"/>
<dbReference type="GO" id="GO:0005549">
    <property type="term" value="F:odorant binding"/>
    <property type="evidence" value="ECO:0007669"/>
    <property type="project" value="InterPro"/>
</dbReference>
<evidence type="ECO:0000256" key="5">
    <source>
        <dbReference type="ARBA" id="ARBA00022989"/>
    </source>
</evidence>
<keyword evidence="6 9" id="KW-0472">Membrane</keyword>
<evidence type="ECO:0000313" key="10">
    <source>
        <dbReference type="Proteomes" id="UP000835206"/>
    </source>
</evidence>
<keyword evidence="4" id="KW-0552">Olfaction</keyword>
<evidence type="ECO:0000256" key="7">
    <source>
        <dbReference type="ARBA" id="ARBA00023170"/>
    </source>
</evidence>
<evidence type="ECO:0000256" key="1">
    <source>
        <dbReference type="ARBA" id="ARBA00004141"/>
    </source>
</evidence>
<keyword evidence="10" id="KW-1185">Reference proteome</keyword>
<feature type="transmembrane region" description="Helical" evidence="9">
    <location>
        <begin position="447"/>
        <end position="470"/>
    </location>
</feature>
<evidence type="ECO:0000256" key="9">
    <source>
        <dbReference type="SAM" id="Phobius"/>
    </source>
</evidence>
<reference evidence="11" key="1">
    <citation type="submission" date="2025-08" db="UniProtKB">
        <authorList>
            <consortium name="RefSeq"/>
        </authorList>
    </citation>
    <scope>IDENTIFICATION</scope>
</reference>
<feature type="transmembrane region" description="Helical" evidence="9">
    <location>
        <begin position="295"/>
        <end position="312"/>
    </location>
</feature>
<sequence length="718" mass="81839">MILSRSISRPVVIGLRLIGIWPGSSYEIIVRCIWVANMMSAQVFQYRYIIKHINSGNLADIVDSVSTTLPYSLLFFKIISFWIKRGIFKNILIGMSRDWIDTSTAKLNVHVMINKAELAYRCSNLIIGVYASAVCIYGGMFLEFSRQDQDDGFNITSRQLLIKMDLPFAYYESPMYEYVFVVQFLQLLATGISIAMLDALIITLILHIGGQIEMLHEALENISIKDEKHGSLRNVIKSLTDHHYRIILNSEYIEKLFSYIALMQLLCNTIVICCIGFLIIVAVNSYGDIKILMKILLFYIAITLEAFIFSYAGEYLSSKSLSVSSSAYGSSWYLLEPRNRRVVILLMIRSQRSLTITAGKFMDLSMIGFATILKASASYVSVLYALRNSTYVTTIMTRFYKFNININWLNRIIETSATFLFCDILSTMEEDCQKYANMDINNLITKAGLVSFYATSMIMSFYLATTIYYLGGTIAFQGTNDSMSRELLLKMDLPFETSESPNYELVVTTQFIIHISAAFAFATFTALLFMTIVHVGCQIDIMCQNLTYAFPKNENKLKFFIGRYQEIIAFAEKIEKLFTYIALSQLISNTVSTCCEGFLIVLAVNDQSGLVVLIKCVLFYIVICSEVFIYCFAGEYLRIKSQLIGDTAYNMLWYDLRPNKSRLLIPVILRSQRGFTLTFGKFSNLSLESFTGVSYLFSIHLDHIYFNWRVKTTCKSNG</sequence>
<protein>
    <submittedName>
        <fullName evidence="11">Uncharacterized protein LOC100647347</fullName>
    </submittedName>
</protein>
<organism evidence="10 11">
    <name type="scientific">Bombus terrestris</name>
    <name type="common">Buff-tailed bumblebee</name>
    <name type="synonym">Apis terrestris</name>
    <dbReference type="NCBI Taxonomy" id="30195"/>
    <lineage>
        <taxon>Eukaryota</taxon>
        <taxon>Metazoa</taxon>
        <taxon>Ecdysozoa</taxon>
        <taxon>Arthropoda</taxon>
        <taxon>Hexapoda</taxon>
        <taxon>Insecta</taxon>
        <taxon>Pterygota</taxon>
        <taxon>Neoptera</taxon>
        <taxon>Endopterygota</taxon>
        <taxon>Hymenoptera</taxon>
        <taxon>Apocrita</taxon>
        <taxon>Aculeata</taxon>
        <taxon>Apoidea</taxon>
        <taxon>Anthophila</taxon>
        <taxon>Apidae</taxon>
        <taxon>Bombus</taxon>
        <taxon>Bombus</taxon>
    </lineage>
</organism>
<keyword evidence="3 9" id="KW-0812">Transmembrane</keyword>
<keyword evidence="5 9" id="KW-1133">Transmembrane helix</keyword>
<dbReference type="GO" id="GO:0004984">
    <property type="term" value="F:olfactory receptor activity"/>
    <property type="evidence" value="ECO:0007669"/>
    <property type="project" value="InterPro"/>
</dbReference>
<name>A0A9C6SRG6_BOMTE</name>
<keyword evidence="2" id="KW-0716">Sensory transduction</keyword>
<feature type="transmembrane region" description="Helical" evidence="9">
    <location>
        <begin position="361"/>
        <end position="386"/>
    </location>
</feature>
<feature type="transmembrane region" description="Helical" evidence="9">
    <location>
        <begin position="610"/>
        <end position="633"/>
    </location>
</feature>